<evidence type="ECO:0000313" key="3">
    <source>
        <dbReference type="Proteomes" id="UP000028725"/>
    </source>
</evidence>
<reference evidence="2 3" key="1">
    <citation type="submission" date="2014-04" db="EMBL/GenBank/DDBJ databases">
        <title>Genome assembly of Hyalangium minutum DSM 14724.</title>
        <authorList>
            <person name="Sharma G."/>
            <person name="Subramanian S."/>
        </authorList>
    </citation>
    <scope>NUCLEOTIDE SEQUENCE [LARGE SCALE GENOMIC DNA]</scope>
    <source>
        <strain evidence="2 3">DSM 14724</strain>
    </source>
</reference>
<feature type="region of interest" description="Disordered" evidence="1">
    <location>
        <begin position="35"/>
        <end position="55"/>
    </location>
</feature>
<comment type="caution">
    <text evidence="2">The sequence shown here is derived from an EMBL/GenBank/DDBJ whole genome shotgun (WGS) entry which is preliminary data.</text>
</comment>
<accession>A0A085WPD4</accession>
<proteinExistence type="predicted"/>
<evidence type="ECO:0000256" key="1">
    <source>
        <dbReference type="SAM" id="MobiDB-lite"/>
    </source>
</evidence>
<dbReference type="EMBL" id="JMCB01000004">
    <property type="protein sequence ID" value="KFE69547.1"/>
    <property type="molecule type" value="Genomic_DNA"/>
</dbReference>
<dbReference type="AlphaFoldDB" id="A0A085WPD4"/>
<sequence length="55" mass="5275">MGAPLATGAMYPTGSAAATPGRKFCGVAGTRANLACTPSQPHRPSGSPGLGSDCA</sequence>
<evidence type="ECO:0000313" key="2">
    <source>
        <dbReference type="EMBL" id="KFE69547.1"/>
    </source>
</evidence>
<organism evidence="2 3">
    <name type="scientific">Hyalangium minutum</name>
    <dbReference type="NCBI Taxonomy" id="394096"/>
    <lineage>
        <taxon>Bacteria</taxon>
        <taxon>Pseudomonadati</taxon>
        <taxon>Myxococcota</taxon>
        <taxon>Myxococcia</taxon>
        <taxon>Myxococcales</taxon>
        <taxon>Cystobacterineae</taxon>
        <taxon>Archangiaceae</taxon>
        <taxon>Hyalangium</taxon>
    </lineage>
</organism>
<keyword evidence="3" id="KW-1185">Reference proteome</keyword>
<name>A0A085WPD4_9BACT</name>
<dbReference type="Proteomes" id="UP000028725">
    <property type="component" value="Unassembled WGS sequence"/>
</dbReference>
<gene>
    <name evidence="2" type="ORF">DB31_6522</name>
</gene>
<protein>
    <submittedName>
        <fullName evidence="2">Uncharacterized protein</fullName>
    </submittedName>
</protein>
<dbReference type="STRING" id="394096.DB31_6522"/>